<feature type="domain" description="YbaK/aminoacyl-tRNA synthetase-associated" evidence="1">
    <location>
        <begin position="42"/>
        <end position="161"/>
    </location>
</feature>
<dbReference type="Pfam" id="PF04073">
    <property type="entry name" value="tRNA_edit"/>
    <property type="match status" value="1"/>
</dbReference>
<accession>A0A542EDV7</accession>
<evidence type="ECO:0000259" key="1">
    <source>
        <dbReference type="Pfam" id="PF04073"/>
    </source>
</evidence>
<dbReference type="InterPro" id="IPR007214">
    <property type="entry name" value="YbaK/aa-tRNA-synth-assoc-dom"/>
</dbReference>
<dbReference type="PANTHER" id="PTHR30411:SF1">
    <property type="entry name" value="CYTOPLASMIC PROTEIN"/>
    <property type="match status" value="1"/>
</dbReference>
<dbReference type="GO" id="GO:0002161">
    <property type="term" value="F:aminoacyl-tRNA deacylase activity"/>
    <property type="evidence" value="ECO:0007669"/>
    <property type="project" value="InterPro"/>
</dbReference>
<dbReference type="Gene3D" id="3.90.960.10">
    <property type="entry name" value="YbaK/aminoacyl-tRNA synthetase-associated domain"/>
    <property type="match status" value="1"/>
</dbReference>
<organism evidence="2 3">
    <name type="scientific">Yimella lutea</name>
    <dbReference type="NCBI Taxonomy" id="587872"/>
    <lineage>
        <taxon>Bacteria</taxon>
        <taxon>Bacillati</taxon>
        <taxon>Actinomycetota</taxon>
        <taxon>Actinomycetes</taxon>
        <taxon>Micrococcales</taxon>
        <taxon>Dermacoccaceae</taxon>
        <taxon>Yimella</taxon>
    </lineage>
</organism>
<dbReference type="RefSeq" id="WP_141927608.1">
    <property type="nucleotide sequence ID" value="NZ_BAABCI010000030.1"/>
</dbReference>
<proteinExistence type="predicted"/>
<dbReference type="EMBL" id="VFMO01000001">
    <property type="protein sequence ID" value="TQJ13522.1"/>
    <property type="molecule type" value="Genomic_DNA"/>
</dbReference>
<evidence type="ECO:0000313" key="3">
    <source>
        <dbReference type="Proteomes" id="UP000320806"/>
    </source>
</evidence>
<dbReference type="PANTHER" id="PTHR30411">
    <property type="entry name" value="CYTOPLASMIC PROTEIN"/>
    <property type="match status" value="1"/>
</dbReference>
<dbReference type="Proteomes" id="UP000320806">
    <property type="component" value="Unassembled WGS sequence"/>
</dbReference>
<dbReference type="SUPFAM" id="SSF55826">
    <property type="entry name" value="YbaK/ProRS associated domain"/>
    <property type="match status" value="1"/>
</dbReference>
<gene>
    <name evidence="2" type="ORF">FB459_0945</name>
</gene>
<reference evidence="2 3" key="1">
    <citation type="submission" date="2019-06" db="EMBL/GenBank/DDBJ databases">
        <title>Sequencing the genomes of 1000 actinobacteria strains.</title>
        <authorList>
            <person name="Klenk H.-P."/>
        </authorList>
    </citation>
    <scope>NUCLEOTIDE SEQUENCE [LARGE SCALE GENOMIC DNA]</scope>
    <source>
        <strain evidence="2 3">DSM 19828</strain>
    </source>
</reference>
<dbReference type="AlphaFoldDB" id="A0A542EDV7"/>
<dbReference type="InterPro" id="IPR036754">
    <property type="entry name" value="YbaK/aa-tRNA-synt-asso_dom_sf"/>
</dbReference>
<dbReference type="OrthoDB" id="9796920at2"/>
<evidence type="ECO:0000313" key="2">
    <source>
        <dbReference type="EMBL" id="TQJ13522.1"/>
    </source>
</evidence>
<protein>
    <submittedName>
        <fullName evidence="2">Prolyl-tRNA editing enzyme YbaK/EbsC (Cys-tRNA(Pro) deacylase)</fullName>
    </submittedName>
</protein>
<keyword evidence="3" id="KW-1185">Reference proteome</keyword>
<comment type="caution">
    <text evidence="2">The sequence shown here is derived from an EMBL/GenBank/DDBJ whole genome shotgun (WGS) entry which is preliminary data.</text>
</comment>
<name>A0A542EDV7_9MICO</name>
<sequence length="175" mass="18138">MSSARGNLDWQPLEEHPGLVAPTVADANAPGLLVAPVDASLSDTAAFCQAYDVTLEAAANCVVVQARRGENTTYAAVVVRGTDRADVNKTVRKHLDARKITFADQEHAEAATGMKSGGITPVGLPVDWPILIDRAVADGGEFVIGGGVRTSKLLITGEALAALPNPEVLDLTIAG</sequence>